<reference evidence="3 4" key="1">
    <citation type="submission" date="2019-03" db="EMBL/GenBank/DDBJ databases">
        <title>First draft genome of Liparis tanakae, snailfish: a comprehensive survey of snailfish specific genes.</title>
        <authorList>
            <person name="Kim W."/>
            <person name="Song I."/>
            <person name="Jeong J.-H."/>
            <person name="Kim D."/>
            <person name="Kim S."/>
            <person name="Ryu S."/>
            <person name="Song J.Y."/>
            <person name="Lee S.K."/>
        </authorList>
    </citation>
    <scope>NUCLEOTIDE SEQUENCE [LARGE SCALE GENOMIC DNA]</scope>
    <source>
        <tissue evidence="3">Muscle</tissue>
    </source>
</reference>
<evidence type="ECO:0000313" key="3">
    <source>
        <dbReference type="EMBL" id="TNN37321.1"/>
    </source>
</evidence>
<protein>
    <submittedName>
        <fullName evidence="3">Uncharacterized protein</fullName>
    </submittedName>
</protein>
<feature type="region of interest" description="Disordered" evidence="1">
    <location>
        <begin position="96"/>
        <end position="124"/>
    </location>
</feature>
<name>A0A4Z2F929_9TELE</name>
<evidence type="ECO:0000256" key="2">
    <source>
        <dbReference type="SAM" id="SignalP"/>
    </source>
</evidence>
<feature type="compositionally biased region" description="Basic and acidic residues" evidence="1">
    <location>
        <begin position="112"/>
        <end position="124"/>
    </location>
</feature>
<sequence length="124" mass="13159">MTPVLLLLLLLLLSAYTPHVFLQPSPPSPACLEDLTGTQSPPPGPLMVDHVDQITFTCAGRSPPPAAEVVVYFLNPKPRPCDAAVISLLRNVNRQSHGGGAAAVASKTTRGRPMETDGGRWRPA</sequence>
<proteinExistence type="predicted"/>
<evidence type="ECO:0000256" key="1">
    <source>
        <dbReference type="SAM" id="MobiDB-lite"/>
    </source>
</evidence>
<feature type="signal peptide" evidence="2">
    <location>
        <begin position="1"/>
        <end position="22"/>
    </location>
</feature>
<dbReference type="AlphaFoldDB" id="A0A4Z2F929"/>
<feature type="chain" id="PRO_5021505299" evidence="2">
    <location>
        <begin position="23"/>
        <end position="124"/>
    </location>
</feature>
<accession>A0A4Z2F929</accession>
<evidence type="ECO:0000313" key="4">
    <source>
        <dbReference type="Proteomes" id="UP000314294"/>
    </source>
</evidence>
<dbReference type="Proteomes" id="UP000314294">
    <property type="component" value="Unassembled WGS sequence"/>
</dbReference>
<comment type="caution">
    <text evidence="3">The sequence shown here is derived from an EMBL/GenBank/DDBJ whole genome shotgun (WGS) entry which is preliminary data.</text>
</comment>
<keyword evidence="2" id="KW-0732">Signal</keyword>
<dbReference type="EMBL" id="SRLO01001503">
    <property type="protein sequence ID" value="TNN37321.1"/>
    <property type="molecule type" value="Genomic_DNA"/>
</dbReference>
<gene>
    <name evidence="3" type="ORF">EYF80_052522</name>
</gene>
<keyword evidence="4" id="KW-1185">Reference proteome</keyword>
<organism evidence="3 4">
    <name type="scientific">Liparis tanakae</name>
    <name type="common">Tanaka's snailfish</name>
    <dbReference type="NCBI Taxonomy" id="230148"/>
    <lineage>
        <taxon>Eukaryota</taxon>
        <taxon>Metazoa</taxon>
        <taxon>Chordata</taxon>
        <taxon>Craniata</taxon>
        <taxon>Vertebrata</taxon>
        <taxon>Euteleostomi</taxon>
        <taxon>Actinopterygii</taxon>
        <taxon>Neopterygii</taxon>
        <taxon>Teleostei</taxon>
        <taxon>Neoteleostei</taxon>
        <taxon>Acanthomorphata</taxon>
        <taxon>Eupercaria</taxon>
        <taxon>Perciformes</taxon>
        <taxon>Cottioidei</taxon>
        <taxon>Cottales</taxon>
        <taxon>Liparidae</taxon>
        <taxon>Liparis</taxon>
    </lineage>
</organism>